<dbReference type="RefSeq" id="WP_378271791.1">
    <property type="nucleotide sequence ID" value="NZ_JBHUKR010000029.1"/>
</dbReference>
<feature type="transmembrane region" description="Helical" evidence="1">
    <location>
        <begin position="87"/>
        <end position="102"/>
    </location>
</feature>
<keyword evidence="1" id="KW-0812">Transmembrane</keyword>
<comment type="caution">
    <text evidence="2">The sequence shown here is derived from an EMBL/GenBank/DDBJ whole genome shotgun (WGS) entry which is preliminary data.</text>
</comment>
<feature type="transmembrane region" description="Helical" evidence="1">
    <location>
        <begin position="109"/>
        <end position="133"/>
    </location>
</feature>
<feature type="transmembrane region" description="Helical" evidence="1">
    <location>
        <begin position="145"/>
        <end position="166"/>
    </location>
</feature>
<accession>A0ABW5G6U8</accession>
<feature type="transmembrane region" description="Helical" evidence="1">
    <location>
        <begin position="199"/>
        <end position="217"/>
    </location>
</feature>
<sequence length="252" mass="26879">MREEAATTRRRHRWVIRAGRLLPTPTGTPFTFCYLVVLLVTSNIQRLAGAKIAARLLAVSSTDADNLVHHPINSLISSALWLGSKDWLVYAVIFAVAVAPLERRIGSGWTFAIFASGHVLATLATEVPMIVALQAGLLPHEAGQWLDVGVSYGFFATAGAMAIVLVPKQRGWAVAAIDLFIAVIYVTDAPATLPAGLTFAGHLIAAHIGMLGWLTWLRRHGYAGTARIGRVREEPGAGEVRPTAALAAPPAP</sequence>
<gene>
    <name evidence="2" type="ORF">ACFSXZ_40490</name>
</gene>
<dbReference type="Proteomes" id="UP001597417">
    <property type="component" value="Unassembled WGS sequence"/>
</dbReference>
<dbReference type="InterPro" id="IPR046862">
    <property type="entry name" value="Rhomboid_2"/>
</dbReference>
<dbReference type="EMBL" id="JBHUKR010000029">
    <property type="protein sequence ID" value="MFD2422622.1"/>
    <property type="molecule type" value="Genomic_DNA"/>
</dbReference>
<evidence type="ECO:0000256" key="1">
    <source>
        <dbReference type="SAM" id="Phobius"/>
    </source>
</evidence>
<proteinExistence type="predicted"/>
<keyword evidence="1" id="KW-1133">Transmembrane helix</keyword>
<evidence type="ECO:0000313" key="3">
    <source>
        <dbReference type="Proteomes" id="UP001597417"/>
    </source>
</evidence>
<organism evidence="2 3">
    <name type="scientific">Amycolatopsis pigmentata</name>
    <dbReference type="NCBI Taxonomy" id="450801"/>
    <lineage>
        <taxon>Bacteria</taxon>
        <taxon>Bacillati</taxon>
        <taxon>Actinomycetota</taxon>
        <taxon>Actinomycetes</taxon>
        <taxon>Pseudonocardiales</taxon>
        <taxon>Pseudonocardiaceae</taxon>
        <taxon>Amycolatopsis</taxon>
    </lineage>
</organism>
<reference evidence="3" key="1">
    <citation type="journal article" date="2019" name="Int. J. Syst. Evol. Microbiol.">
        <title>The Global Catalogue of Microorganisms (GCM) 10K type strain sequencing project: providing services to taxonomists for standard genome sequencing and annotation.</title>
        <authorList>
            <consortium name="The Broad Institute Genomics Platform"/>
            <consortium name="The Broad Institute Genome Sequencing Center for Infectious Disease"/>
            <person name="Wu L."/>
            <person name="Ma J."/>
        </authorList>
    </citation>
    <scope>NUCLEOTIDE SEQUENCE [LARGE SCALE GENOMIC DNA]</scope>
    <source>
        <strain evidence="3">CGMCC 4.7645</strain>
    </source>
</reference>
<keyword evidence="1" id="KW-0472">Membrane</keyword>
<protein>
    <submittedName>
        <fullName evidence="2">Rhomboid-like protein</fullName>
    </submittedName>
</protein>
<feature type="transmembrane region" description="Helical" evidence="1">
    <location>
        <begin position="21"/>
        <end position="41"/>
    </location>
</feature>
<feature type="transmembrane region" description="Helical" evidence="1">
    <location>
        <begin position="173"/>
        <end position="193"/>
    </location>
</feature>
<name>A0ABW5G6U8_9PSEU</name>
<evidence type="ECO:0000313" key="2">
    <source>
        <dbReference type="EMBL" id="MFD2422622.1"/>
    </source>
</evidence>
<keyword evidence="3" id="KW-1185">Reference proteome</keyword>
<dbReference type="Pfam" id="PF20401">
    <property type="entry name" value="Rhomboid_2"/>
    <property type="match status" value="1"/>
</dbReference>